<accession>A0A5C4MK88</accession>
<dbReference type="GO" id="GO:0016787">
    <property type="term" value="F:hydrolase activity"/>
    <property type="evidence" value="ECO:0007669"/>
    <property type="project" value="InterPro"/>
</dbReference>
<evidence type="ECO:0000256" key="1">
    <source>
        <dbReference type="ARBA" id="ARBA00022723"/>
    </source>
</evidence>
<name>A0A5C4MK88_9RHOB</name>
<dbReference type="EMBL" id="VDFU01000043">
    <property type="protein sequence ID" value="TNC46018.1"/>
    <property type="molecule type" value="Genomic_DNA"/>
</dbReference>
<proteinExistence type="predicted"/>
<dbReference type="AlphaFoldDB" id="A0A5C4MK88"/>
<dbReference type="OrthoDB" id="7768233at2"/>
<dbReference type="InterPro" id="IPR016192">
    <property type="entry name" value="APOBEC/CMP_deaminase_Zn-bd"/>
</dbReference>
<evidence type="ECO:0000313" key="6">
    <source>
        <dbReference type="Proteomes" id="UP000305887"/>
    </source>
</evidence>
<dbReference type="SUPFAM" id="SSF53927">
    <property type="entry name" value="Cytidine deaminase-like"/>
    <property type="match status" value="1"/>
</dbReference>
<comment type="caution">
    <text evidence="5">The sequence shown here is derived from an EMBL/GenBank/DDBJ whole genome shotgun (WGS) entry which is preliminary data.</text>
</comment>
<gene>
    <name evidence="5" type="ORF">FHG66_19715</name>
</gene>
<dbReference type="InterPro" id="IPR016193">
    <property type="entry name" value="Cytidine_deaminase-like"/>
</dbReference>
<keyword evidence="1" id="KW-0479">Metal-binding</keyword>
<dbReference type="Proteomes" id="UP000305887">
    <property type="component" value="Unassembled WGS sequence"/>
</dbReference>
<dbReference type="Pfam" id="PF00383">
    <property type="entry name" value="dCMP_cyt_deam_1"/>
    <property type="match status" value="1"/>
</dbReference>
<feature type="region of interest" description="Disordered" evidence="3">
    <location>
        <begin position="1"/>
        <end position="30"/>
    </location>
</feature>
<dbReference type="PROSITE" id="PS51747">
    <property type="entry name" value="CYT_DCMP_DEAMINASES_2"/>
    <property type="match status" value="1"/>
</dbReference>
<dbReference type="CDD" id="cd01285">
    <property type="entry name" value="nucleoside_deaminase"/>
    <property type="match status" value="1"/>
</dbReference>
<evidence type="ECO:0000259" key="4">
    <source>
        <dbReference type="PROSITE" id="PS51747"/>
    </source>
</evidence>
<evidence type="ECO:0000313" key="5">
    <source>
        <dbReference type="EMBL" id="TNC46018.1"/>
    </source>
</evidence>
<keyword evidence="2" id="KW-0862">Zinc</keyword>
<sequence length="177" mass="18429">MDRSPADHPEDPAMPDPLGPTPTDPGPTPAEIAALRDAIAQARALADAGGPGIVAAVLAGDRVLAMRPNEVKDRTDPSRHAEIAAMAAAAEVLAQVDLTGATLVSTLQPCEMCLGAMRWAGISRVVFAARQEAVHPKYFQFGGLTIADFHAAADKGFAHLGGVLEDEVIDLYADGRV</sequence>
<reference evidence="5 6" key="1">
    <citation type="submission" date="2019-06" db="EMBL/GenBank/DDBJ databases">
        <title>YIM 131921 draft genome.</title>
        <authorList>
            <person name="Jiang L."/>
        </authorList>
    </citation>
    <scope>NUCLEOTIDE SEQUENCE [LARGE SCALE GENOMIC DNA]</scope>
    <source>
        <strain evidence="5 6">YIM 131921</strain>
    </source>
</reference>
<evidence type="ECO:0000256" key="2">
    <source>
        <dbReference type="ARBA" id="ARBA00022833"/>
    </source>
</evidence>
<feature type="domain" description="CMP/dCMP-type deaminase" evidence="4">
    <location>
        <begin position="29"/>
        <end position="145"/>
    </location>
</feature>
<dbReference type="Gene3D" id="3.40.140.10">
    <property type="entry name" value="Cytidine Deaminase, domain 2"/>
    <property type="match status" value="1"/>
</dbReference>
<dbReference type="PANTHER" id="PTHR11079">
    <property type="entry name" value="CYTOSINE DEAMINASE FAMILY MEMBER"/>
    <property type="match status" value="1"/>
</dbReference>
<dbReference type="InterPro" id="IPR002125">
    <property type="entry name" value="CMP_dCMP_dom"/>
</dbReference>
<feature type="compositionally biased region" description="Pro residues" evidence="3">
    <location>
        <begin position="12"/>
        <end position="28"/>
    </location>
</feature>
<dbReference type="PROSITE" id="PS00903">
    <property type="entry name" value="CYT_DCMP_DEAMINASES_1"/>
    <property type="match status" value="1"/>
</dbReference>
<protein>
    <submittedName>
        <fullName evidence="5">Nucleoside deaminase</fullName>
    </submittedName>
</protein>
<evidence type="ECO:0000256" key="3">
    <source>
        <dbReference type="SAM" id="MobiDB-lite"/>
    </source>
</evidence>
<dbReference type="GO" id="GO:0008270">
    <property type="term" value="F:zinc ion binding"/>
    <property type="evidence" value="ECO:0007669"/>
    <property type="project" value="InterPro"/>
</dbReference>
<organism evidence="5 6">
    <name type="scientific">Rubellimicrobium rubrum</name>
    <dbReference type="NCBI Taxonomy" id="2585369"/>
    <lineage>
        <taxon>Bacteria</taxon>
        <taxon>Pseudomonadati</taxon>
        <taxon>Pseudomonadota</taxon>
        <taxon>Alphaproteobacteria</taxon>
        <taxon>Rhodobacterales</taxon>
        <taxon>Roseobacteraceae</taxon>
        <taxon>Rubellimicrobium</taxon>
    </lineage>
</organism>
<keyword evidence="6" id="KW-1185">Reference proteome</keyword>
<dbReference type="PANTHER" id="PTHR11079:SF162">
    <property type="entry name" value="RIBOFLAVIN BIOSYNTHESIS PROTEIN PYRD, CHLOROPLASTIC"/>
    <property type="match status" value="1"/>
</dbReference>
<feature type="compositionally biased region" description="Basic and acidic residues" evidence="3">
    <location>
        <begin position="1"/>
        <end position="11"/>
    </location>
</feature>